<dbReference type="RefSeq" id="WP_216634843.1">
    <property type="nucleotide sequence ID" value="NZ_CP017675.1"/>
</dbReference>
<dbReference type="Proteomes" id="UP000180235">
    <property type="component" value="Chromosome"/>
</dbReference>
<name>A0A1J0ABE2_9CYAN</name>
<organism evidence="1 2">
    <name type="scientific">Gloeomargarita lithophora Alchichica-D10</name>
    <dbReference type="NCBI Taxonomy" id="1188229"/>
    <lineage>
        <taxon>Bacteria</taxon>
        <taxon>Bacillati</taxon>
        <taxon>Cyanobacteriota</taxon>
        <taxon>Cyanophyceae</taxon>
        <taxon>Gloeomargaritales</taxon>
        <taxon>Gloeomargaritaceae</taxon>
        <taxon>Gloeomargarita</taxon>
    </lineage>
</organism>
<evidence type="ECO:0000313" key="2">
    <source>
        <dbReference type="Proteomes" id="UP000180235"/>
    </source>
</evidence>
<keyword evidence="2" id="KW-1185">Reference proteome</keyword>
<accession>A0A1J0ABE2</accession>
<dbReference type="KEGG" id="glt:GlitD10_0929"/>
<reference evidence="1 2" key="1">
    <citation type="submission" date="2016-10" db="EMBL/GenBank/DDBJ databases">
        <title>Description of Gloeomargarita lithophora gen. nov., sp. nov., a thylakoid-bearing basal-branching cyanobacterium with intracellular carbonates, and proposal for Gloeomargaritales ord. nov.</title>
        <authorList>
            <person name="Moreira D."/>
            <person name="Tavera R."/>
            <person name="Benzerara K."/>
            <person name="Skouri-Panet F."/>
            <person name="Couradeau E."/>
            <person name="Gerard E."/>
            <person name="Loussert C."/>
            <person name="Novelo E."/>
            <person name="Zivanovic Y."/>
            <person name="Lopez-Garcia P."/>
        </authorList>
    </citation>
    <scope>NUCLEOTIDE SEQUENCE [LARGE SCALE GENOMIC DNA]</scope>
    <source>
        <strain evidence="1 2">D10</strain>
    </source>
</reference>
<dbReference type="AlphaFoldDB" id="A0A1J0ABE2"/>
<dbReference type="Pfam" id="PF09545">
    <property type="entry name" value="RE_AccI"/>
    <property type="match status" value="1"/>
</dbReference>
<proteinExistence type="predicted"/>
<evidence type="ECO:0000313" key="1">
    <source>
        <dbReference type="EMBL" id="APB33247.1"/>
    </source>
</evidence>
<protein>
    <submittedName>
        <fullName evidence="1">Uncharacterized protein</fullName>
    </submittedName>
</protein>
<gene>
    <name evidence="1" type="ORF">GlitD10_0929</name>
</gene>
<dbReference type="EMBL" id="CP017675">
    <property type="protein sequence ID" value="APB33247.1"/>
    <property type="molecule type" value="Genomic_DNA"/>
</dbReference>
<dbReference type="STRING" id="1188229.GlitD10_0929"/>
<dbReference type="InterPro" id="IPR019054">
    <property type="entry name" value="Restrct_endonuc_II_AccI"/>
</dbReference>
<sequence length="132" mass="15215">MPTIIIKEEDREPLQAWQNSTGIPIHIWHVFFDMAYGISFNEAQRLIREGYTLPTKQTFQAPGGATTEKSLYKFYYHYGYSLSDAVEEPRLVAKSITDKNGHILPYVHFENGIMSIHEEALNILREIRNAKG</sequence>